<dbReference type="PANTHER" id="PTHR47505:SF1">
    <property type="entry name" value="DNA UTILIZATION PROTEIN YHGH"/>
    <property type="match status" value="1"/>
</dbReference>
<comment type="caution">
    <text evidence="3">The sequence shown here is derived from an EMBL/GenBank/DDBJ whole genome shotgun (WGS) entry which is preliminary data.</text>
</comment>
<dbReference type="EMBL" id="FNYY01000006">
    <property type="protein sequence ID" value="SEJ45254.1"/>
    <property type="molecule type" value="Genomic_DNA"/>
</dbReference>
<protein>
    <submittedName>
        <fullName evidence="3">Predicted amidophosphoribosyltransferases</fullName>
    </submittedName>
</protein>
<dbReference type="Proteomes" id="UP000182932">
    <property type="component" value="Unassembled WGS sequence"/>
</dbReference>
<dbReference type="SUPFAM" id="SSF53271">
    <property type="entry name" value="PRTase-like"/>
    <property type="match status" value="1"/>
</dbReference>
<evidence type="ECO:0000256" key="1">
    <source>
        <dbReference type="ARBA" id="ARBA00008007"/>
    </source>
</evidence>
<dbReference type="InterPro" id="IPR051910">
    <property type="entry name" value="ComF/GntX_DNA_util-trans"/>
</dbReference>
<dbReference type="InterPro" id="IPR000836">
    <property type="entry name" value="PRTase_dom"/>
</dbReference>
<evidence type="ECO:0000259" key="2">
    <source>
        <dbReference type="Pfam" id="PF18912"/>
    </source>
</evidence>
<reference evidence="3 4" key="1">
    <citation type="submission" date="2016-10" db="EMBL/GenBank/DDBJ databases">
        <authorList>
            <person name="Varghese N."/>
            <person name="Submissions S."/>
        </authorList>
    </citation>
    <scope>NUCLEOTIDE SEQUENCE [LARGE SCALE GENOMIC DNA]</scope>
    <source>
        <strain evidence="3 4">FF3</strain>
    </source>
</reference>
<gene>
    <name evidence="3" type="ORF">SAMN04487940_10628</name>
</gene>
<proteinExistence type="inferred from homology"/>
<dbReference type="InterPro" id="IPR029057">
    <property type="entry name" value="PRTase-like"/>
</dbReference>
<dbReference type="RefSeq" id="WP_074836479.1">
    <property type="nucleotide sequence ID" value="NZ_CATMKJ010000004.1"/>
</dbReference>
<dbReference type="PANTHER" id="PTHR47505">
    <property type="entry name" value="DNA UTILIZATION PROTEIN YHGH"/>
    <property type="match status" value="1"/>
</dbReference>
<dbReference type="Pfam" id="PF18912">
    <property type="entry name" value="DZR_2"/>
    <property type="match status" value="1"/>
</dbReference>
<evidence type="ECO:0000313" key="4">
    <source>
        <dbReference type="Proteomes" id="UP000182932"/>
    </source>
</evidence>
<name>A0A975W9W5_9RHOB</name>
<dbReference type="InterPro" id="IPR044005">
    <property type="entry name" value="DZR_2"/>
</dbReference>
<dbReference type="AlphaFoldDB" id="A0A975W9W5"/>
<keyword evidence="4" id="KW-1185">Reference proteome</keyword>
<sequence length="243" mass="26623">MGEIVQTALRMIYPPQCLICREMVESDFGLCGACWRDTPFLGGLVCDGCGTPLPGSNPDEIAHCDACLAYPRGWDRARAALLYHDNGRRLVLGMKHNDRNDIARIGALWLARVLRPLILPQMLVAPVPLHWLRLMSRRYNQSARLARALAGELGLSYCPDLLQRVRRTRSLGRMTGEERRAVLAGAIRLHPGRRHRVAAHRPVLLIDDVLTTGATLSACGAALRAAGAGPICAGVLARAVRED</sequence>
<evidence type="ECO:0000313" key="3">
    <source>
        <dbReference type="EMBL" id="SEJ45254.1"/>
    </source>
</evidence>
<organism evidence="3 4">
    <name type="scientific">Marinovum algicola</name>
    <dbReference type="NCBI Taxonomy" id="42444"/>
    <lineage>
        <taxon>Bacteria</taxon>
        <taxon>Pseudomonadati</taxon>
        <taxon>Pseudomonadota</taxon>
        <taxon>Alphaproteobacteria</taxon>
        <taxon>Rhodobacterales</taxon>
        <taxon>Roseobacteraceae</taxon>
        <taxon>Marinovum</taxon>
    </lineage>
</organism>
<dbReference type="CDD" id="cd06223">
    <property type="entry name" value="PRTases_typeI"/>
    <property type="match status" value="1"/>
</dbReference>
<feature type="domain" description="Double zinc ribbon" evidence="2">
    <location>
        <begin position="9"/>
        <end position="68"/>
    </location>
</feature>
<dbReference type="GeneID" id="80818285"/>
<accession>A0A975W9W5</accession>
<dbReference type="Gene3D" id="3.40.50.2020">
    <property type="match status" value="1"/>
</dbReference>
<comment type="similarity">
    <text evidence="1">Belongs to the ComF/GntX family.</text>
</comment>